<dbReference type="AlphaFoldDB" id="A0A4Y7JL78"/>
<protein>
    <submittedName>
        <fullName evidence="1">Uncharacterized protein</fullName>
    </submittedName>
</protein>
<dbReference type="Gramene" id="RZC60772">
    <property type="protein sequence ID" value="RZC60772"/>
    <property type="gene ID" value="C5167_022541"/>
</dbReference>
<evidence type="ECO:0000313" key="1">
    <source>
        <dbReference type="EMBL" id="RZC60772.1"/>
    </source>
</evidence>
<dbReference type="EMBL" id="CM010719">
    <property type="protein sequence ID" value="RZC60772.1"/>
    <property type="molecule type" value="Genomic_DNA"/>
</dbReference>
<dbReference type="Proteomes" id="UP000316621">
    <property type="component" value="Chromosome 5"/>
</dbReference>
<evidence type="ECO:0000313" key="2">
    <source>
        <dbReference type="Proteomes" id="UP000316621"/>
    </source>
</evidence>
<reference evidence="1 2" key="1">
    <citation type="journal article" date="2018" name="Science">
        <title>The opium poppy genome and morphinan production.</title>
        <authorList>
            <person name="Guo L."/>
            <person name="Winzer T."/>
            <person name="Yang X."/>
            <person name="Li Y."/>
            <person name="Ning Z."/>
            <person name="He Z."/>
            <person name="Teodor R."/>
            <person name="Lu Y."/>
            <person name="Bowser T.A."/>
            <person name="Graham I.A."/>
            <person name="Ye K."/>
        </authorList>
    </citation>
    <scope>NUCLEOTIDE SEQUENCE [LARGE SCALE GENOMIC DNA]</scope>
    <source>
        <strain evidence="2">cv. HN1</strain>
        <tissue evidence="1">Leaves</tissue>
    </source>
</reference>
<keyword evidence="2" id="KW-1185">Reference proteome</keyword>
<accession>A0A4Y7JL78</accession>
<gene>
    <name evidence="1" type="ORF">C5167_022541</name>
</gene>
<name>A0A4Y7JL78_PAPSO</name>
<sequence>MDESGNIVPRQTFEENWTIGKYVTDMHGYEIPDDHFMSEDEVSDDGDVACMTNQLSRAKIGKSHVTECISLPPHDPEDVFLLTFDGHRKKEVNGGYGALLRCANGQPVVAVAGGSRRSISAFYHTLEGFLAGLELAVLANVPAVFCACNSHRVFNTLSECFIFNSEGGCRRHPEDSFDLVCQPCLNRNLTIEERVDEGLFYEIVQKIVETGQQYYRDCGILKAYMKELNRPADFLAKLVPTPGEEWKLKPEQFPAALMALVNQHGGGTLLVTTISYLAKLVSCGGNDPNDLEGLLFINFLLLLILV</sequence>
<proteinExistence type="predicted"/>
<organism evidence="1 2">
    <name type="scientific">Papaver somniferum</name>
    <name type="common">Opium poppy</name>
    <dbReference type="NCBI Taxonomy" id="3469"/>
    <lineage>
        <taxon>Eukaryota</taxon>
        <taxon>Viridiplantae</taxon>
        <taxon>Streptophyta</taxon>
        <taxon>Embryophyta</taxon>
        <taxon>Tracheophyta</taxon>
        <taxon>Spermatophyta</taxon>
        <taxon>Magnoliopsida</taxon>
        <taxon>Ranunculales</taxon>
        <taxon>Papaveraceae</taxon>
        <taxon>Papaveroideae</taxon>
        <taxon>Papaver</taxon>
    </lineage>
</organism>